<evidence type="ECO:0000256" key="13">
    <source>
        <dbReference type="ARBA" id="ARBA00023002"/>
    </source>
</evidence>
<dbReference type="EC" id="1.14.12.17" evidence="5"/>
<feature type="domain" description="Globin" evidence="22">
    <location>
        <begin position="1"/>
        <end position="137"/>
    </location>
</feature>
<dbReference type="EMBL" id="WQLA01000003">
    <property type="protein sequence ID" value="MVN91449.1"/>
    <property type="molecule type" value="Genomic_DNA"/>
</dbReference>
<dbReference type="GO" id="GO:0071949">
    <property type="term" value="F:FAD binding"/>
    <property type="evidence" value="ECO:0007669"/>
    <property type="project" value="TreeGrafter"/>
</dbReference>
<evidence type="ECO:0000256" key="5">
    <source>
        <dbReference type="ARBA" id="ARBA00012229"/>
    </source>
</evidence>
<evidence type="ECO:0000256" key="4">
    <source>
        <dbReference type="ARBA" id="ARBA00008414"/>
    </source>
</evidence>
<keyword evidence="10" id="KW-0479">Metal-binding</keyword>
<dbReference type="GO" id="GO:0019825">
    <property type="term" value="F:oxygen binding"/>
    <property type="evidence" value="ECO:0007669"/>
    <property type="project" value="InterPro"/>
</dbReference>
<feature type="domain" description="FAD-binding FR-type" evidence="23">
    <location>
        <begin position="151"/>
        <end position="262"/>
    </location>
</feature>
<dbReference type="SUPFAM" id="SSF52343">
    <property type="entry name" value="Ferredoxin reductase-like, C-terminal NADP-linked domain"/>
    <property type="match status" value="1"/>
</dbReference>
<evidence type="ECO:0000256" key="6">
    <source>
        <dbReference type="ARBA" id="ARBA00014637"/>
    </source>
</evidence>
<dbReference type="Pfam" id="PF00042">
    <property type="entry name" value="Globin"/>
    <property type="match status" value="1"/>
</dbReference>
<dbReference type="FunFam" id="3.40.50.80:FF:000010">
    <property type="entry name" value="Flavohemoprotein"/>
    <property type="match status" value="1"/>
</dbReference>
<dbReference type="SUPFAM" id="SSF46458">
    <property type="entry name" value="Globin-like"/>
    <property type="match status" value="1"/>
</dbReference>
<comment type="catalytic activity">
    <reaction evidence="19">
        <text>2 nitric oxide + NADH + 2 O2 = 2 nitrate + NAD(+) + H(+)</text>
        <dbReference type="Rhea" id="RHEA:19469"/>
        <dbReference type="ChEBI" id="CHEBI:15378"/>
        <dbReference type="ChEBI" id="CHEBI:15379"/>
        <dbReference type="ChEBI" id="CHEBI:16480"/>
        <dbReference type="ChEBI" id="CHEBI:17632"/>
        <dbReference type="ChEBI" id="CHEBI:57540"/>
        <dbReference type="ChEBI" id="CHEBI:57945"/>
        <dbReference type="EC" id="1.14.12.17"/>
    </reaction>
</comment>
<dbReference type="GO" id="GO:0020037">
    <property type="term" value="F:heme binding"/>
    <property type="evidence" value="ECO:0007669"/>
    <property type="project" value="InterPro"/>
</dbReference>
<comment type="caution">
    <text evidence="24">The sequence shown here is derived from an EMBL/GenBank/DDBJ whole genome shotgun (WGS) entry which is preliminary data.</text>
</comment>
<dbReference type="Pfam" id="PF00175">
    <property type="entry name" value="NAD_binding_1"/>
    <property type="match status" value="1"/>
</dbReference>
<dbReference type="GO" id="GO:0005344">
    <property type="term" value="F:oxygen carrier activity"/>
    <property type="evidence" value="ECO:0007669"/>
    <property type="project" value="UniProtKB-KW"/>
</dbReference>
<evidence type="ECO:0000256" key="15">
    <source>
        <dbReference type="ARBA" id="ARBA00023027"/>
    </source>
</evidence>
<sequence>MTTDQKALITATVPILRENGLLLTKYFYNRMFIHHPDLKNIFNMGNQKTDKQQMALAMAVLAYAENIADPKVLMPVVDRIGHKHVSLDIRPEHYRIVGHHLLASIQEVLRDAATPDIVDAWTIAYNQLAAIMSGHESGLYQEKTSQMHGWTGWRPFKVERKVWESEEITSFYLVPVNGGKVARHVPGQFISLRIFLPEMQVNQARQYSLSSAPDDSYYRISVKRELGKEIDANGMISNRLHDHVSEGDMVDLTAPAGNFVLPELLDAPVTLISGGVGLTPLLSMLYSLVDKGHPFPITWLHGCRNERVHAFKKQVAELADQHAQVRHHIFYDLASETDQAAGILNGFLDIQGIDGLELDPNGHYFLCGPSVFISKQYKDLVSAGINKDNIHFEEFGPQVLSLN</sequence>
<dbReference type="Proteomes" id="UP000434850">
    <property type="component" value="Unassembled WGS sequence"/>
</dbReference>
<dbReference type="SUPFAM" id="SSF63380">
    <property type="entry name" value="Riboflavin synthase domain-like"/>
    <property type="match status" value="1"/>
</dbReference>
<evidence type="ECO:0000256" key="19">
    <source>
        <dbReference type="ARBA" id="ARBA00048649"/>
    </source>
</evidence>
<keyword evidence="7 21" id="KW-0349">Heme</keyword>
<evidence type="ECO:0000256" key="11">
    <source>
        <dbReference type="ARBA" id="ARBA00022827"/>
    </source>
</evidence>
<evidence type="ECO:0000313" key="24">
    <source>
        <dbReference type="EMBL" id="MVN91449.1"/>
    </source>
</evidence>
<evidence type="ECO:0000256" key="18">
    <source>
        <dbReference type="ARBA" id="ARBA00033187"/>
    </source>
</evidence>
<evidence type="ECO:0000256" key="2">
    <source>
        <dbReference type="ARBA" id="ARBA00001974"/>
    </source>
</evidence>
<dbReference type="GO" id="GO:0008941">
    <property type="term" value="F:nitric oxide dioxygenase NAD(P)H activity"/>
    <property type="evidence" value="ECO:0007669"/>
    <property type="project" value="UniProtKB-EC"/>
</dbReference>
<dbReference type="InterPro" id="IPR009050">
    <property type="entry name" value="Globin-like_sf"/>
</dbReference>
<organism evidence="24 25">
    <name type="scientific">Mucilaginibacter aquatilis</name>
    <dbReference type="NCBI Taxonomy" id="1517760"/>
    <lineage>
        <taxon>Bacteria</taxon>
        <taxon>Pseudomonadati</taxon>
        <taxon>Bacteroidota</taxon>
        <taxon>Sphingobacteriia</taxon>
        <taxon>Sphingobacteriales</taxon>
        <taxon>Sphingobacteriaceae</taxon>
        <taxon>Mucilaginibacter</taxon>
    </lineage>
</organism>
<evidence type="ECO:0000256" key="20">
    <source>
        <dbReference type="ARBA" id="ARBA00049433"/>
    </source>
</evidence>
<dbReference type="CDD" id="cd06184">
    <property type="entry name" value="flavohem_like_fad_nad_binding"/>
    <property type="match status" value="1"/>
</dbReference>
<keyword evidence="13 24" id="KW-0560">Oxidoreductase</keyword>
<evidence type="ECO:0000256" key="7">
    <source>
        <dbReference type="ARBA" id="ARBA00022617"/>
    </source>
</evidence>
<evidence type="ECO:0000256" key="9">
    <source>
        <dbReference type="ARBA" id="ARBA00022630"/>
    </source>
</evidence>
<dbReference type="InterPro" id="IPR039261">
    <property type="entry name" value="FNR_nucleotide-bd"/>
</dbReference>
<protein>
    <recommendedName>
        <fullName evidence="6">Flavohemoprotein</fullName>
        <ecNumber evidence="5">1.14.12.17</ecNumber>
    </recommendedName>
    <alternativeName>
        <fullName evidence="17">Flavohemoglobin</fullName>
    </alternativeName>
    <alternativeName>
        <fullName evidence="16">Hemoglobin-like protein</fullName>
    </alternativeName>
    <alternativeName>
        <fullName evidence="18">Nitric oxide dioxygenase</fullName>
    </alternativeName>
</protein>
<dbReference type="Gene3D" id="3.40.50.80">
    <property type="entry name" value="Nucleotide-binding domain of ferredoxin-NADP reductase (FNR) module"/>
    <property type="match status" value="1"/>
</dbReference>
<dbReference type="Gene3D" id="1.10.490.10">
    <property type="entry name" value="Globins"/>
    <property type="match status" value="1"/>
</dbReference>
<keyword evidence="14" id="KW-0408">Iron</keyword>
<evidence type="ECO:0000256" key="10">
    <source>
        <dbReference type="ARBA" id="ARBA00022723"/>
    </source>
</evidence>
<comment type="cofactor">
    <cofactor evidence="2">
        <name>FAD</name>
        <dbReference type="ChEBI" id="CHEBI:57692"/>
    </cofactor>
</comment>
<evidence type="ECO:0000256" key="14">
    <source>
        <dbReference type="ARBA" id="ARBA00023004"/>
    </source>
</evidence>
<keyword evidence="11" id="KW-0274">FAD</keyword>
<dbReference type="InterPro" id="IPR000971">
    <property type="entry name" value="Globin"/>
</dbReference>
<evidence type="ECO:0000256" key="16">
    <source>
        <dbReference type="ARBA" id="ARBA00030024"/>
    </source>
</evidence>
<keyword evidence="12" id="KW-0521">NADP</keyword>
<evidence type="ECO:0000256" key="21">
    <source>
        <dbReference type="RuleBase" id="RU000356"/>
    </source>
</evidence>
<evidence type="ECO:0000259" key="22">
    <source>
        <dbReference type="PROSITE" id="PS01033"/>
    </source>
</evidence>
<dbReference type="PRINTS" id="PR00406">
    <property type="entry name" value="CYTB5RDTASE"/>
</dbReference>
<dbReference type="FunFam" id="2.40.30.10:FF:000034">
    <property type="entry name" value="Flavohemoprotein"/>
    <property type="match status" value="1"/>
</dbReference>
<name>A0A6I4IDC7_9SPHI</name>
<keyword evidence="8 21" id="KW-0561">Oxygen transport</keyword>
<dbReference type="Pfam" id="PF00970">
    <property type="entry name" value="FAD_binding_6"/>
    <property type="match status" value="1"/>
</dbReference>
<evidence type="ECO:0000313" key="25">
    <source>
        <dbReference type="Proteomes" id="UP000434850"/>
    </source>
</evidence>
<accession>A0A6I4IDC7</accession>
<dbReference type="InterPro" id="IPR012292">
    <property type="entry name" value="Globin/Proto"/>
</dbReference>
<dbReference type="PANTHER" id="PTHR43396:SF3">
    <property type="entry name" value="FLAVOHEMOPROTEIN"/>
    <property type="match status" value="1"/>
</dbReference>
<dbReference type="InterPro" id="IPR001433">
    <property type="entry name" value="OxRdtase_FAD/NAD-bd"/>
</dbReference>
<dbReference type="InterPro" id="IPR008333">
    <property type="entry name" value="Cbr1-like_FAD-bd_dom"/>
</dbReference>
<evidence type="ECO:0000256" key="1">
    <source>
        <dbReference type="ARBA" id="ARBA00001970"/>
    </source>
</evidence>
<keyword evidence="25" id="KW-1185">Reference proteome</keyword>
<evidence type="ECO:0000256" key="3">
    <source>
        <dbReference type="ARBA" id="ARBA00006401"/>
    </source>
</evidence>
<dbReference type="FunFam" id="1.10.490.10:FF:000003">
    <property type="entry name" value="Flavohemoprotein"/>
    <property type="match status" value="1"/>
</dbReference>
<evidence type="ECO:0000256" key="8">
    <source>
        <dbReference type="ARBA" id="ARBA00022621"/>
    </source>
</evidence>
<reference evidence="24 25" key="1">
    <citation type="submission" date="2019-12" db="EMBL/GenBank/DDBJ databases">
        <title>Mucilaginibacter sp. HME9299 genome sequencing and assembly.</title>
        <authorList>
            <person name="Kang H."/>
            <person name="Kim H."/>
            <person name="Joh K."/>
        </authorList>
    </citation>
    <scope>NUCLEOTIDE SEQUENCE [LARGE SCALE GENOMIC DNA]</scope>
    <source>
        <strain evidence="24 25">HME9299</strain>
    </source>
</reference>
<dbReference type="NCBIfam" id="NF009805">
    <property type="entry name" value="PRK13289.1"/>
    <property type="match status" value="1"/>
</dbReference>
<dbReference type="InterPro" id="IPR017938">
    <property type="entry name" value="Riboflavin_synthase-like_b-brl"/>
</dbReference>
<dbReference type="GO" id="GO:0046210">
    <property type="term" value="P:nitric oxide catabolic process"/>
    <property type="evidence" value="ECO:0007669"/>
    <property type="project" value="TreeGrafter"/>
</dbReference>
<comment type="catalytic activity">
    <reaction evidence="20">
        <text>2 nitric oxide + NADPH + 2 O2 = 2 nitrate + NADP(+) + H(+)</text>
        <dbReference type="Rhea" id="RHEA:19465"/>
        <dbReference type="ChEBI" id="CHEBI:15378"/>
        <dbReference type="ChEBI" id="CHEBI:15379"/>
        <dbReference type="ChEBI" id="CHEBI:16480"/>
        <dbReference type="ChEBI" id="CHEBI:17632"/>
        <dbReference type="ChEBI" id="CHEBI:57783"/>
        <dbReference type="ChEBI" id="CHEBI:58349"/>
        <dbReference type="EC" id="1.14.12.17"/>
    </reaction>
</comment>
<dbReference type="RefSeq" id="WP_157541679.1">
    <property type="nucleotide sequence ID" value="NZ_WQLA01000003.1"/>
</dbReference>
<dbReference type="AlphaFoldDB" id="A0A6I4IDC7"/>
<keyword evidence="9" id="KW-0285">Flavoprotein</keyword>
<gene>
    <name evidence="24" type="primary">hmpA</name>
    <name evidence="24" type="ORF">GO816_09970</name>
</gene>
<dbReference type="OrthoDB" id="9801223at2"/>
<comment type="cofactor">
    <cofactor evidence="1">
        <name>heme b</name>
        <dbReference type="ChEBI" id="CHEBI:60344"/>
    </cofactor>
</comment>
<evidence type="ECO:0000256" key="17">
    <source>
        <dbReference type="ARBA" id="ARBA00030929"/>
    </source>
</evidence>
<evidence type="ECO:0000259" key="23">
    <source>
        <dbReference type="PROSITE" id="PS51384"/>
    </source>
</evidence>
<dbReference type="PANTHER" id="PTHR43396">
    <property type="entry name" value="FLAVOHEMOPROTEIN"/>
    <property type="match status" value="1"/>
</dbReference>
<comment type="similarity">
    <text evidence="3">In the C-terminal section; belongs to the flavoprotein pyridine nucleotide cytochrome reductase family.</text>
</comment>
<proteinExistence type="inferred from homology"/>
<keyword evidence="15" id="KW-0520">NAD</keyword>
<keyword evidence="21" id="KW-0813">Transport</keyword>
<dbReference type="InterPro" id="IPR017927">
    <property type="entry name" value="FAD-bd_FR_type"/>
</dbReference>
<dbReference type="Gene3D" id="2.40.30.10">
    <property type="entry name" value="Translation factors"/>
    <property type="match status" value="1"/>
</dbReference>
<dbReference type="PROSITE" id="PS01033">
    <property type="entry name" value="GLOBIN"/>
    <property type="match status" value="1"/>
</dbReference>
<evidence type="ECO:0000256" key="12">
    <source>
        <dbReference type="ARBA" id="ARBA00022857"/>
    </source>
</evidence>
<dbReference type="GO" id="GO:0046872">
    <property type="term" value="F:metal ion binding"/>
    <property type="evidence" value="ECO:0007669"/>
    <property type="project" value="UniProtKB-KW"/>
</dbReference>
<dbReference type="GO" id="GO:0071500">
    <property type="term" value="P:cellular response to nitrosative stress"/>
    <property type="evidence" value="ECO:0007669"/>
    <property type="project" value="TreeGrafter"/>
</dbReference>
<comment type="similarity">
    <text evidence="4">Belongs to the globin family. Two-domain flavohemoproteins subfamily.</text>
</comment>
<dbReference type="PROSITE" id="PS51384">
    <property type="entry name" value="FAD_FR"/>
    <property type="match status" value="1"/>
</dbReference>
<dbReference type="CDD" id="cd14779">
    <property type="entry name" value="FHP_Ae-globin-like"/>
    <property type="match status" value="1"/>
</dbReference>